<dbReference type="InterPro" id="IPR015795">
    <property type="entry name" value="Pyrv_Knase_C"/>
</dbReference>
<dbReference type="Gene3D" id="2.40.33.10">
    <property type="entry name" value="PK beta-barrel domain-like"/>
    <property type="match status" value="1"/>
</dbReference>
<dbReference type="InterPro" id="IPR015806">
    <property type="entry name" value="Pyrv_Knase_insert_dom_sf"/>
</dbReference>
<keyword evidence="9 13" id="KW-0460">Magnesium</keyword>
<protein>
    <recommendedName>
        <fullName evidence="3 12">Pyruvate kinase</fullName>
        <ecNumber evidence="3 12">2.7.1.40</ecNumber>
    </recommendedName>
</protein>
<keyword evidence="10 13" id="KW-0324">Glycolysis</keyword>
<evidence type="ECO:0000256" key="13">
    <source>
        <dbReference type="RuleBase" id="RU000504"/>
    </source>
</evidence>
<evidence type="ECO:0000256" key="1">
    <source>
        <dbReference type="ARBA" id="ARBA00004997"/>
    </source>
</evidence>
<keyword evidence="8" id="KW-0067">ATP-binding</keyword>
<evidence type="ECO:0000256" key="7">
    <source>
        <dbReference type="ARBA" id="ARBA00022777"/>
    </source>
</evidence>
<dbReference type="NCBIfam" id="TIGR01064">
    <property type="entry name" value="pyruv_kin"/>
    <property type="match status" value="1"/>
</dbReference>
<gene>
    <name evidence="16" type="primary">pyk</name>
    <name evidence="16" type="ORF">HBA54_10875</name>
</gene>
<dbReference type="InterPro" id="IPR015793">
    <property type="entry name" value="Pyrv_Knase_brl"/>
</dbReference>
<dbReference type="NCBIfam" id="NF004978">
    <property type="entry name" value="PRK06354.1"/>
    <property type="match status" value="1"/>
</dbReference>
<dbReference type="InterPro" id="IPR011037">
    <property type="entry name" value="Pyrv_Knase-like_insert_dom_sf"/>
</dbReference>
<dbReference type="GO" id="GO:0030955">
    <property type="term" value="F:potassium ion binding"/>
    <property type="evidence" value="ECO:0007669"/>
    <property type="project" value="UniProtKB-UniRule"/>
</dbReference>
<evidence type="ECO:0000256" key="6">
    <source>
        <dbReference type="ARBA" id="ARBA00022741"/>
    </source>
</evidence>
<dbReference type="InterPro" id="IPR001697">
    <property type="entry name" value="Pyr_Knase"/>
</dbReference>
<organism evidence="16 17">
    <name type="scientific">Pelagibius litoralis</name>
    <dbReference type="NCBI Taxonomy" id="374515"/>
    <lineage>
        <taxon>Bacteria</taxon>
        <taxon>Pseudomonadati</taxon>
        <taxon>Pseudomonadota</taxon>
        <taxon>Alphaproteobacteria</taxon>
        <taxon>Rhodospirillales</taxon>
        <taxon>Rhodovibrionaceae</taxon>
        <taxon>Pelagibius</taxon>
    </lineage>
</organism>
<dbReference type="EMBL" id="JAAQPH010000007">
    <property type="protein sequence ID" value="NIA69090.1"/>
    <property type="molecule type" value="Genomic_DNA"/>
</dbReference>
<dbReference type="GO" id="GO:0004743">
    <property type="term" value="F:pyruvate kinase activity"/>
    <property type="evidence" value="ECO:0007669"/>
    <property type="project" value="UniProtKB-UniRule"/>
</dbReference>
<comment type="similarity">
    <text evidence="2 13">Belongs to the pyruvate kinase family.</text>
</comment>
<evidence type="ECO:0000256" key="3">
    <source>
        <dbReference type="ARBA" id="ARBA00012142"/>
    </source>
</evidence>
<dbReference type="InterPro" id="IPR015813">
    <property type="entry name" value="Pyrv/PenolPyrv_kinase-like_dom"/>
</dbReference>
<dbReference type="SUPFAM" id="SSF51621">
    <property type="entry name" value="Phosphoenolpyruvate/pyruvate domain"/>
    <property type="match status" value="1"/>
</dbReference>
<evidence type="ECO:0000256" key="9">
    <source>
        <dbReference type="ARBA" id="ARBA00022842"/>
    </source>
</evidence>
<comment type="pathway">
    <text evidence="1 13">Carbohydrate degradation; glycolysis; pyruvate from D-glyceraldehyde 3-phosphate: step 5/5.</text>
</comment>
<dbReference type="Pfam" id="PF00224">
    <property type="entry name" value="PK"/>
    <property type="match status" value="1"/>
</dbReference>
<dbReference type="RefSeq" id="WP_167224335.1">
    <property type="nucleotide sequence ID" value="NZ_JAAQPH010000007.1"/>
</dbReference>
<dbReference type="GO" id="GO:0005524">
    <property type="term" value="F:ATP binding"/>
    <property type="evidence" value="ECO:0007669"/>
    <property type="project" value="UniProtKB-KW"/>
</dbReference>
<feature type="domain" description="Pyruvate kinase C-terminal" evidence="15">
    <location>
        <begin position="355"/>
        <end position="467"/>
    </location>
</feature>
<dbReference type="SUPFAM" id="SSF50800">
    <property type="entry name" value="PK beta-barrel domain-like"/>
    <property type="match status" value="1"/>
</dbReference>
<dbReference type="SUPFAM" id="SSF52935">
    <property type="entry name" value="PK C-terminal domain-like"/>
    <property type="match status" value="1"/>
</dbReference>
<keyword evidence="7 13" id="KW-0418">Kinase</keyword>
<proteinExistence type="inferred from homology"/>
<keyword evidence="6" id="KW-0547">Nucleotide-binding</keyword>
<evidence type="ECO:0000256" key="5">
    <source>
        <dbReference type="ARBA" id="ARBA00022723"/>
    </source>
</evidence>
<evidence type="ECO:0000313" key="16">
    <source>
        <dbReference type="EMBL" id="NIA69090.1"/>
    </source>
</evidence>
<dbReference type="NCBIfam" id="NF004491">
    <property type="entry name" value="PRK05826.1"/>
    <property type="match status" value="1"/>
</dbReference>
<evidence type="ECO:0000256" key="12">
    <source>
        <dbReference type="NCBIfam" id="TIGR01064"/>
    </source>
</evidence>
<dbReference type="AlphaFoldDB" id="A0A967C5T8"/>
<dbReference type="PANTHER" id="PTHR11817">
    <property type="entry name" value="PYRUVATE KINASE"/>
    <property type="match status" value="1"/>
</dbReference>
<dbReference type="Gene3D" id="3.20.20.60">
    <property type="entry name" value="Phosphoenolpyruvate-binding domains"/>
    <property type="match status" value="1"/>
</dbReference>
<accession>A0A967C5T8</accession>
<dbReference type="NCBIfam" id="NF004886">
    <property type="entry name" value="PRK06247.1"/>
    <property type="match status" value="1"/>
</dbReference>
<keyword evidence="4 13" id="KW-0808">Transferase</keyword>
<dbReference type="GO" id="GO:0016301">
    <property type="term" value="F:kinase activity"/>
    <property type="evidence" value="ECO:0007669"/>
    <property type="project" value="UniProtKB-KW"/>
</dbReference>
<evidence type="ECO:0000256" key="11">
    <source>
        <dbReference type="ARBA" id="ARBA00023317"/>
    </source>
</evidence>
<dbReference type="GO" id="GO:0000287">
    <property type="term" value="F:magnesium ion binding"/>
    <property type="evidence" value="ECO:0007669"/>
    <property type="project" value="UniProtKB-UniRule"/>
</dbReference>
<keyword evidence="5" id="KW-0479">Metal-binding</keyword>
<dbReference type="InterPro" id="IPR036918">
    <property type="entry name" value="Pyrv_Knase_C_sf"/>
</dbReference>
<keyword evidence="11 16" id="KW-0670">Pyruvate</keyword>
<dbReference type="EC" id="2.7.1.40" evidence="3 12"/>
<name>A0A967C5T8_9PROT</name>
<sequence length="472" mass="50624">MRRSRKAKIVATLGPASSDKEEIRALFSCGADVFRLNFSHGSHEDHKARYDTIREIERELDRPIGIMADMQGPKLRIGTVRDGAVDLEAGQPFRLDLDPAVGDEKRACLPHHEIFAAISPGTSLLIDDGKLRLEVQESTPDHAITKVVTGGPLRDRKGVNLPGVILPISPLTEKDRADLEFALGLGVDWVALSFVQRPEDLTEARRLIGDRAAIMTKVEKPAALDCLPQLVALSDAMMVARGDLGVEMPPETIPARQKQIIHASRLSGVPVVVATQMLESMITAPTPTRAEASDVATAIYDGADAVMLSAETAAGDYPNEAVSIMDRIIQSTEGDPSYLGIIHARDGEAEATGADAISTAAAQVAATIATAAIVNYTMSGSTALRAARQRPNVPILVLTNELRTARRLAVLWGAHCVHTEDVSNTQEMVEKASRIAVREGFANLGDNLAITAGVPFKTPGTTNMLRIAKVDH</sequence>
<reference evidence="16" key="1">
    <citation type="submission" date="2020-03" db="EMBL/GenBank/DDBJ databases">
        <title>Genome of Pelagibius litoralis DSM 21314T.</title>
        <authorList>
            <person name="Wang G."/>
        </authorList>
    </citation>
    <scope>NUCLEOTIDE SEQUENCE</scope>
    <source>
        <strain evidence="16">DSM 21314</strain>
    </source>
</reference>
<evidence type="ECO:0000313" key="17">
    <source>
        <dbReference type="Proteomes" id="UP000761264"/>
    </source>
</evidence>
<dbReference type="InterPro" id="IPR040442">
    <property type="entry name" value="Pyrv_kinase-like_dom_sf"/>
</dbReference>
<evidence type="ECO:0000256" key="8">
    <source>
        <dbReference type="ARBA" id="ARBA00022840"/>
    </source>
</evidence>
<evidence type="ECO:0000259" key="14">
    <source>
        <dbReference type="Pfam" id="PF00224"/>
    </source>
</evidence>
<feature type="domain" description="Pyruvate kinase barrel" evidence="14">
    <location>
        <begin position="5"/>
        <end position="322"/>
    </location>
</feature>
<dbReference type="Gene3D" id="3.40.1380.20">
    <property type="entry name" value="Pyruvate kinase, C-terminal domain"/>
    <property type="match status" value="1"/>
</dbReference>
<dbReference type="Proteomes" id="UP000761264">
    <property type="component" value="Unassembled WGS sequence"/>
</dbReference>
<comment type="caution">
    <text evidence="16">The sequence shown here is derived from an EMBL/GenBank/DDBJ whole genome shotgun (WGS) entry which is preliminary data.</text>
</comment>
<dbReference type="FunFam" id="2.40.33.10:FF:000001">
    <property type="entry name" value="Pyruvate kinase"/>
    <property type="match status" value="1"/>
</dbReference>
<comment type="catalytic activity">
    <reaction evidence="13">
        <text>pyruvate + ATP = phosphoenolpyruvate + ADP + H(+)</text>
        <dbReference type="Rhea" id="RHEA:18157"/>
        <dbReference type="ChEBI" id="CHEBI:15361"/>
        <dbReference type="ChEBI" id="CHEBI:15378"/>
        <dbReference type="ChEBI" id="CHEBI:30616"/>
        <dbReference type="ChEBI" id="CHEBI:58702"/>
        <dbReference type="ChEBI" id="CHEBI:456216"/>
        <dbReference type="EC" id="2.7.1.40"/>
    </reaction>
</comment>
<dbReference type="Pfam" id="PF02887">
    <property type="entry name" value="PK_C"/>
    <property type="match status" value="1"/>
</dbReference>
<dbReference type="PRINTS" id="PR01050">
    <property type="entry name" value="PYRUVTKNASE"/>
</dbReference>
<evidence type="ECO:0000256" key="10">
    <source>
        <dbReference type="ARBA" id="ARBA00023152"/>
    </source>
</evidence>
<evidence type="ECO:0000256" key="2">
    <source>
        <dbReference type="ARBA" id="ARBA00008663"/>
    </source>
</evidence>
<evidence type="ECO:0000259" key="15">
    <source>
        <dbReference type="Pfam" id="PF02887"/>
    </source>
</evidence>
<evidence type="ECO:0000256" key="4">
    <source>
        <dbReference type="ARBA" id="ARBA00022679"/>
    </source>
</evidence>
<keyword evidence="17" id="KW-1185">Reference proteome</keyword>